<proteinExistence type="predicted"/>
<dbReference type="AlphaFoldDB" id="A0A6J4MAP9"/>
<accession>A0A6J4MAP9</accession>
<protein>
    <submittedName>
        <fullName evidence="1">Uncharacterized protein</fullName>
    </submittedName>
</protein>
<reference evidence="1" key="1">
    <citation type="submission" date="2020-02" db="EMBL/GenBank/DDBJ databases">
        <authorList>
            <person name="Meier V. D."/>
        </authorList>
    </citation>
    <scope>NUCLEOTIDE SEQUENCE</scope>
    <source>
        <strain evidence="1">AVDCRST_MAG84</strain>
    </source>
</reference>
<name>A0A6J4MAP9_9CYAN</name>
<evidence type="ECO:0000313" key="1">
    <source>
        <dbReference type="EMBL" id="CAA9354460.1"/>
    </source>
</evidence>
<organism evidence="1">
    <name type="scientific">uncultured Microcoleus sp</name>
    <dbReference type="NCBI Taxonomy" id="259945"/>
    <lineage>
        <taxon>Bacteria</taxon>
        <taxon>Bacillati</taxon>
        <taxon>Cyanobacteriota</taxon>
        <taxon>Cyanophyceae</taxon>
        <taxon>Oscillatoriophycideae</taxon>
        <taxon>Oscillatoriales</taxon>
        <taxon>Microcoleaceae</taxon>
        <taxon>Microcoleus</taxon>
        <taxon>environmental samples</taxon>
    </lineage>
</organism>
<dbReference type="EMBL" id="CADCTZ010000582">
    <property type="protein sequence ID" value="CAA9354460.1"/>
    <property type="molecule type" value="Genomic_DNA"/>
</dbReference>
<gene>
    <name evidence="1" type="ORF">AVDCRST_MAG84-3049</name>
</gene>
<sequence>MFAKQPPTISLNRWSGSRSLAVQESRFVSHQCGEYFPLSILPAIPNQVR</sequence>